<dbReference type="RefSeq" id="WP_169325529.1">
    <property type="nucleotide sequence ID" value="NZ_JABCJJ010000025.1"/>
</dbReference>
<dbReference type="GO" id="GO:0016709">
    <property type="term" value="F:oxidoreductase activity, acting on paired donors, with incorporation or reduction of molecular oxygen, NAD(P)H as one donor, and incorporation of one atom of oxygen"/>
    <property type="evidence" value="ECO:0007669"/>
    <property type="project" value="UniProtKB-ARBA"/>
</dbReference>
<proteinExistence type="inferred from homology"/>
<reference evidence="6 7" key="1">
    <citation type="submission" date="2020-04" db="EMBL/GenBank/DDBJ databases">
        <title>Sequencing and Assembly of C. fimi.</title>
        <authorList>
            <person name="Ramsey A.R."/>
        </authorList>
    </citation>
    <scope>NUCLEOTIDE SEQUENCE [LARGE SCALE GENOMIC DNA]</scope>
    <source>
        <strain evidence="6 7">SB</strain>
    </source>
</reference>
<dbReference type="Pfam" id="PF01494">
    <property type="entry name" value="FAD_binding_3"/>
    <property type="match status" value="1"/>
</dbReference>
<accession>A0A7Y0M059</accession>
<dbReference type="Gene3D" id="3.30.70.2450">
    <property type="match status" value="1"/>
</dbReference>
<dbReference type="AlphaFoldDB" id="A0A7Y0M059"/>
<dbReference type="InterPro" id="IPR036249">
    <property type="entry name" value="Thioredoxin-like_sf"/>
</dbReference>
<dbReference type="PRINTS" id="PR00420">
    <property type="entry name" value="RNGMNOXGNASE"/>
</dbReference>
<dbReference type="Gene3D" id="3.40.30.120">
    <property type="match status" value="1"/>
</dbReference>
<comment type="caution">
    <text evidence="6">The sequence shown here is derived from an EMBL/GenBank/DDBJ whole genome shotgun (WGS) entry which is preliminary data.</text>
</comment>
<dbReference type="InterPro" id="IPR002938">
    <property type="entry name" value="FAD-bd"/>
</dbReference>
<evidence type="ECO:0000256" key="2">
    <source>
        <dbReference type="ARBA" id="ARBA00007801"/>
    </source>
</evidence>
<dbReference type="EMBL" id="JABCJJ010000025">
    <property type="protein sequence ID" value="NMR21156.1"/>
    <property type="molecule type" value="Genomic_DNA"/>
</dbReference>
<name>A0A7Y0M059_CELFI</name>
<dbReference type="Gene3D" id="3.50.50.60">
    <property type="entry name" value="FAD/NAD(P)-binding domain"/>
    <property type="match status" value="1"/>
</dbReference>
<gene>
    <name evidence="6" type="ORF">HIR71_13185</name>
</gene>
<comment type="similarity">
    <text evidence="2">Belongs to the PheA/TfdB FAD monooxygenase family.</text>
</comment>
<dbReference type="PANTHER" id="PTHR43004:SF19">
    <property type="entry name" value="BINDING MONOOXYGENASE, PUTATIVE (JCVI)-RELATED"/>
    <property type="match status" value="1"/>
</dbReference>
<dbReference type="PANTHER" id="PTHR43004">
    <property type="entry name" value="TRK SYSTEM POTASSIUM UPTAKE PROTEIN"/>
    <property type="match status" value="1"/>
</dbReference>
<sequence>MSTVPLARGTSEIDVLVVGAGPTGLASAALLQSYGVAFRLIDRLADRVQESRALAVQPRTLEVLAGLGDVTRDLVSRGNRAVHLHLHAPGRVVDVPLFDAGLRDTAHPYLLFVSQAVTEAVLGAHLTSRGVAPERAVELVGLQQDANGVTCTVRHPSGSDETIRAGYVIGCDGARSTVRRLAGIPFEGAAYPQSFLLADVEADGLATGVAHAFLADAGPLFFFPLGSPASWRVLAMRPRDDPTPPGVPVTLARVQALVDGYTGATVRLRDPVWMTDFRLHNRGAVRYRDGRVFLAGDAAHIHSPAGAQGMNTGIQDAANLAWKLALVSSGRAVRQLLDTYEPERGPVGRRVLRFTDRAFTAATSTRPVLRFARTRLAPRVLPFVLRIPGVRGVAFRTVAELTIGYRHSVLSARTTPRRRLRPGDRVPDAPVLCDGEPRTLHTALATPGFHLLLCGTAEAWPPSSWENPCPGALTVHRLSRDELPGALRDRTGLALRRLDADRGAASLLVRPDGHLAWRGDTDLAPLRAYLARWLGHLGGHA</sequence>
<organism evidence="6 7">
    <name type="scientific">Cellulomonas fimi</name>
    <dbReference type="NCBI Taxonomy" id="1708"/>
    <lineage>
        <taxon>Bacteria</taxon>
        <taxon>Bacillati</taxon>
        <taxon>Actinomycetota</taxon>
        <taxon>Actinomycetes</taxon>
        <taxon>Micrococcales</taxon>
        <taxon>Cellulomonadaceae</taxon>
        <taxon>Cellulomonas</taxon>
    </lineage>
</organism>
<comment type="cofactor">
    <cofactor evidence="1">
        <name>FAD</name>
        <dbReference type="ChEBI" id="CHEBI:57692"/>
    </cofactor>
</comment>
<dbReference type="SUPFAM" id="SSF51905">
    <property type="entry name" value="FAD/NAD(P)-binding domain"/>
    <property type="match status" value="1"/>
</dbReference>
<evidence type="ECO:0000256" key="4">
    <source>
        <dbReference type="ARBA" id="ARBA00022827"/>
    </source>
</evidence>
<keyword evidence="3" id="KW-0285">Flavoprotein</keyword>
<evidence type="ECO:0000256" key="3">
    <source>
        <dbReference type="ARBA" id="ARBA00022630"/>
    </source>
</evidence>
<keyword evidence="4" id="KW-0274">FAD</keyword>
<protein>
    <submittedName>
        <fullName evidence="6">Monooxygenase</fullName>
    </submittedName>
</protein>
<evidence type="ECO:0000259" key="5">
    <source>
        <dbReference type="Pfam" id="PF01494"/>
    </source>
</evidence>
<evidence type="ECO:0000313" key="7">
    <source>
        <dbReference type="Proteomes" id="UP000562124"/>
    </source>
</evidence>
<keyword evidence="6" id="KW-0560">Oxidoreductase</keyword>
<evidence type="ECO:0000256" key="1">
    <source>
        <dbReference type="ARBA" id="ARBA00001974"/>
    </source>
</evidence>
<dbReference type="SUPFAM" id="SSF52833">
    <property type="entry name" value="Thioredoxin-like"/>
    <property type="match status" value="1"/>
</dbReference>
<feature type="domain" description="FAD-binding" evidence="5">
    <location>
        <begin position="12"/>
        <end position="355"/>
    </location>
</feature>
<dbReference type="Pfam" id="PF21274">
    <property type="entry name" value="Rng_hyd_C"/>
    <property type="match status" value="1"/>
</dbReference>
<dbReference type="GO" id="GO:0071949">
    <property type="term" value="F:FAD binding"/>
    <property type="evidence" value="ECO:0007669"/>
    <property type="project" value="InterPro"/>
</dbReference>
<keyword evidence="6" id="KW-0503">Monooxygenase</keyword>
<dbReference type="InterPro" id="IPR050641">
    <property type="entry name" value="RIFMO-like"/>
</dbReference>
<keyword evidence="7" id="KW-1185">Reference proteome</keyword>
<dbReference type="InterPro" id="IPR036188">
    <property type="entry name" value="FAD/NAD-bd_sf"/>
</dbReference>
<dbReference type="Proteomes" id="UP000562124">
    <property type="component" value="Unassembled WGS sequence"/>
</dbReference>
<evidence type="ECO:0000313" key="6">
    <source>
        <dbReference type="EMBL" id="NMR21156.1"/>
    </source>
</evidence>